<gene>
    <name evidence="3" type="ORF">S06H3_52902</name>
</gene>
<protein>
    <recommendedName>
        <fullName evidence="2">Glycosyl transferase family 1 domain-containing protein</fullName>
    </recommendedName>
</protein>
<evidence type="ECO:0000256" key="1">
    <source>
        <dbReference type="ARBA" id="ARBA00022679"/>
    </source>
</evidence>
<dbReference type="Gene3D" id="3.40.50.2000">
    <property type="entry name" value="Glycogen Phosphorylase B"/>
    <property type="match status" value="1"/>
</dbReference>
<name>X1RB71_9ZZZZ</name>
<evidence type="ECO:0000259" key="2">
    <source>
        <dbReference type="Pfam" id="PF00534"/>
    </source>
</evidence>
<dbReference type="PANTHER" id="PTHR46401">
    <property type="entry name" value="GLYCOSYLTRANSFERASE WBBK-RELATED"/>
    <property type="match status" value="1"/>
</dbReference>
<evidence type="ECO:0000313" key="3">
    <source>
        <dbReference type="EMBL" id="GAI52839.1"/>
    </source>
</evidence>
<feature type="non-terminal residue" evidence="3">
    <location>
        <position position="1"/>
    </location>
</feature>
<dbReference type="AlphaFoldDB" id="X1RB71"/>
<accession>X1RB71</accession>
<sequence length="134" mass="15116">KAFVELDKDLELDLVIVGKKGWYFKGIEQYMESTVNLILENKIIFTGYVPEHELKYFYRSALMFVYPTLYEGFGLPPLQAMACGTPVITSNVSSLPEVVGDAAIKINPNDLDELKNSIKWLYTDEGKRGELTTG</sequence>
<dbReference type="PANTHER" id="PTHR46401:SF2">
    <property type="entry name" value="GLYCOSYLTRANSFERASE WBBK-RELATED"/>
    <property type="match status" value="1"/>
</dbReference>
<dbReference type="GO" id="GO:0016757">
    <property type="term" value="F:glycosyltransferase activity"/>
    <property type="evidence" value="ECO:0007669"/>
    <property type="project" value="InterPro"/>
</dbReference>
<reference evidence="3" key="1">
    <citation type="journal article" date="2014" name="Front. Microbiol.">
        <title>High frequency of phylogenetically diverse reductive dehalogenase-homologous genes in deep subseafloor sedimentary metagenomes.</title>
        <authorList>
            <person name="Kawai M."/>
            <person name="Futagami T."/>
            <person name="Toyoda A."/>
            <person name="Takaki Y."/>
            <person name="Nishi S."/>
            <person name="Hori S."/>
            <person name="Arai W."/>
            <person name="Tsubouchi T."/>
            <person name="Morono Y."/>
            <person name="Uchiyama I."/>
            <person name="Ito T."/>
            <person name="Fujiyama A."/>
            <person name="Inagaki F."/>
            <person name="Takami H."/>
        </authorList>
    </citation>
    <scope>NUCLEOTIDE SEQUENCE</scope>
    <source>
        <strain evidence="3">Expedition CK06-06</strain>
    </source>
</reference>
<proteinExistence type="predicted"/>
<dbReference type="Pfam" id="PF00534">
    <property type="entry name" value="Glycos_transf_1"/>
    <property type="match status" value="1"/>
</dbReference>
<feature type="domain" description="Glycosyl transferase family 1" evidence="2">
    <location>
        <begin position="1"/>
        <end position="129"/>
    </location>
</feature>
<dbReference type="EMBL" id="BARV01033686">
    <property type="protein sequence ID" value="GAI52839.1"/>
    <property type="molecule type" value="Genomic_DNA"/>
</dbReference>
<dbReference type="InterPro" id="IPR001296">
    <property type="entry name" value="Glyco_trans_1"/>
</dbReference>
<dbReference type="SUPFAM" id="SSF53756">
    <property type="entry name" value="UDP-Glycosyltransferase/glycogen phosphorylase"/>
    <property type="match status" value="1"/>
</dbReference>
<keyword evidence="1" id="KW-0808">Transferase</keyword>
<comment type="caution">
    <text evidence="3">The sequence shown here is derived from an EMBL/GenBank/DDBJ whole genome shotgun (WGS) entry which is preliminary data.</text>
</comment>
<dbReference type="GO" id="GO:0009103">
    <property type="term" value="P:lipopolysaccharide biosynthetic process"/>
    <property type="evidence" value="ECO:0007669"/>
    <property type="project" value="TreeGrafter"/>
</dbReference>
<organism evidence="3">
    <name type="scientific">marine sediment metagenome</name>
    <dbReference type="NCBI Taxonomy" id="412755"/>
    <lineage>
        <taxon>unclassified sequences</taxon>
        <taxon>metagenomes</taxon>
        <taxon>ecological metagenomes</taxon>
    </lineage>
</organism>